<dbReference type="Proteomes" id="UP000824099">
    <property type="component" value="Unassembled WGS sequence"/>
</dbReference>
<sequence length="172" mass="18750">MKILVMYSSLTGNTKKVAEAISQVLPPNDTTVMQITPTIDVEAYDLIFAGFWVDKSTADKLTGAVLQRIEGKKVALFATLGAYPNTPYAEKCLTNAAALLPVSNELVGTYHCQGKVNPQIAERFKSLPKDHPHAMTPERIERHRIAALHPDAADFAAAAEFAKKILIEVSES</sequence>
<dbReference type="GO" id="GO:0016651">
    <property type="term" value="F:oxidoreductase activity, acting on NAD(P)H"/>
    <property type="evidence" value="ECO:0007669"/>
    <property type="project" value="UniProtKB-ARBA"/>
</dbReference>
<dbReference type="EMBL" id="DVNI01000134">
    <property type="protein sequence ID" value="HIU64924.1"/>
    <property type="molecule type" value="Genomic_DNA"/>
</dbReference>
<dbReference type="Gene3D" id="3.40.50.360">
    <property type="match status" value="1"/>
</dbReference>
<dbReference type="PANTHER" id="PTHR38030">
    <property type="entry name" value="PROTOPORPHYRINOGEN IX DEHYDROGENASE [MENAQUINONE]"/>
    <property type="match status" value="1"/>
</dbReference>
<dbReference type="AlphaFoldDB" id="A0A9D1SLK0"/>
<accession>A0A9D1SLK0</accession>
<gene>
    <name evidence="2" type="ORF">IAB06_07830</name>
</gene>
<dbReference type="GO" id="GO:0006783">
    <property type="term" value="P:heme biosynthetic process"/>
    <property type="evidence" value="ECO:0007669"/>
    <property type="project" value="TreeGrafter"/>
</dbReference>
<dbReference type="Pfam" id="PF12641">
    <property type="entry name" value="Flavodoxin_3"/>
    <property type="match status" value="1"/>
</dbReference>
<comment type="caution">
    <text evidence="2">The sequence shown here is derived from an EMBL/GenBank/DDBJ whole genome shotgun (WGS) entry which is preliminary data.</text>
</comment>
<evidence type="ECO:0000259" key="1">
    <source>
        <dbReference type="Pfam" id="PF12641"/>
    </source>
</evidence>
<dbReference type="PANTHER" id="PTHR38030:SF2">
    <property type="entry name" value="PROTOPORPHYRINOGEN IX DEHYDROGENASE [QUINONE]"/>
    <property type="match status" value="1"/>
</dbReference>
<proteinExistence type="predicted"/>
<protein>
    <submittedName>
        <fullName evidence="2">Flavodoxin</fullName>
    </submittedName>
</protein>
<feature type="domain" description="Flavodoxin-like" evidence="1">
    <location>
        <begin position="4"/>
        <end position="162"/>
    </location>
</feature>
<dbReference type="SUPFAM" id="SSF52218">
    <property type="entry name" value="Flavoproteins"/>
    <property type="match status" value="1"/>
</dbReference>
<dbReference type="GO" id="GO:0010181">
    <property type="term" value="F:FMN binding"/>
    <property type="evidence" value="ECO:0007669"/>
    <property type="project" value="InterPro"/>
</dbReference>
<name>A0A9D1SLK0_9FIRM</name>
<dbReference type="GO" id="GO:0070819">
    <property type="term" value="F:menaquinone-dependent protoporphyrinogen oxidase activity"/>
    <property type="evidence" value="ECO:0007669"/>
    <property type="project" value="TreeGrafter"/>
</dbReference>
<reference evidence="2" key="1">
    <citation type="submission" date="2020-10" db="EMBL/GenBank/DDBJ databases">
        <authorList>
            <person name="Gilroy R."/>
        </authorList>
    </citation>
    <scope>NUCLEOTIDE SEQUENCE</scope>
    <source>
        <strain evidence="2">CHK160-1198</strain>
    </source>
</reference>
<dbReference type="InterPro" id="IPR052200">
    <property type="entry name" value="Protoporphyrinogen_IX_DH"/>
</dbReference>
<evidence type="ECO:0000313" key="3">
    <source>
        <dbReference type="Proteomes" id="UP000824099"/>
    </source>
</evidence>
<evidence type="ECO:0000313" key="2">
    <source>
        <dbReference type="EMBL" id="HIU64924.1"/>
    </source>
</evidence>
<dbReference type="InterPro" id="IPR029039">
    <property type="entry name" value="Flavoprotein-like_sf"/>
</dbReference>
<dbReference type="InterPro" id="IPR008254">
    <property type="entry name" value="Flavodoxin/NO_synth"/>
</dbReference>
<organism evidence="2 3">
    <name type="scientific">Candidatus Avacidaminococcus intestinavium</name>
    <dbReference type="NCBI Taxonomy" id="2840684"/>
    <lineage>
        <taxon>Bacteria</taxon>
        <taxon>Bacillati</taxon>
        <taxon>Bacillota</taxon>
        <taxon>Negativicutes</taxon>
        <taxon>Acidaminococcales</taxon>
        <taxon>Acidaminococcaceae</taxon>
        <taxon>Acidaminococcaceae incertae sedis</taxon>
        <taxon>Candidatus Avacidaminococcus</taxon>
    </lineage>
</organism>
<reference evidence="2" key="2">
    <citation type="journal article" date="2021" name="PeerJ">
        <title>Extensive microbial diversity within the chicken gut microbiome revealed by metagenomics and culture.</title>
        <authorList>
            <person name="Gilroy R."/>
            <person name="Ravi A."/>
            <person name="Getino M."/>
            <person name="Pursley I."/>
            <person name="Horton D.L."/>
            <person name="Alikhan N.F."/>
            <person name="Baker D."/>
            <person name="Gharbi K."/>
            <person name="Hall N."/>
            <person name="Watson M."/>
            <person name="Adriaenssens E.M."/>
            <person name="Foster-Nyarko E."/>
            <person name="Jarju S."/>
            <person name="Secka A."/>
            <person name="Antonio M."/>
            <person name="Oren A."/>
            <person name="Chaudhuri R.R."/>
            <person name="La Ragione R."/>
            <person name="Hildebrand F."/>
            <person name="Pallen M.J."/>
        </authorList>
    </citation>
    <scope>NUCLEOTIDE SEQUENCE</scope>
    <source>
        <strain evidence="2">CHK160-1198</strain>
    </source>
</reference>